<evidence type="ECO:0000313" key="1">
    <source>
        <dbReference type="Proteomes" id="UP000887577"/>
    </source>
</evidence>
<name>A0A914YKK1_9BILA</name>
<evidence type="ECO:0000313" key="2">
    <source>
        <dbReference type="WBParaSite" id="PSU_v2.g19870.t1"/>
    </source>
</evidence>
<reference evidence="2" key="1">
    <citation type="submission" date="2022-11" db="UniProtKB">
        <authorList>
            <consortium name="WormBaseParasite"/>
        </authorList>
    </citation>
    <scope>IDENTIFICATION</scope>
</reference>
<dbReference type="Proteomes" id="UP000887577">
    <property type="component" value="Unplaced"/>
</dbReference>
<sequence length="92" mass="10258">MTPPSNNDLSEIDVEGYGRIEKNDSHLKPAPNLLMTKHDAIAKQNLSPSVSYESQQSVISVSTVSSEEGSHRSWPYSHYASSMFMVLEFGRK</sequence>
<accession>A0A914YKK1</accession>
<organism evidence="1 2">
    <name type="scientific">Panagrolaimus superbus</name>
    <dbReference type="NCBI Taxonomy" id="310955"/>
    <lineage>
        <taxon>Eukaryota</taxon>
        <taxon>Metazoa</taxon>
        <taxon>Ecdysozoa</taxon>
        <taxon>Nematoda</taxon>
        <taxon>Chromadorea</taxon>
        <taxon>Rhabditida</taxon>
        <taxon>Tylenchina</taxon>
        <taxon>Panagrolaimomorpha</taxon>
        <taxon>Panagrolaimoidea</taxon>
        <taxon>Panagrolaimidae</taxon>
        <taxon>Panagrolaimus</taxon>
    </lineage>
</organism>
<proteinExistence type="predicted"/>
<dbReference type="WBParaSite" id="PSU_v2.g19870.t1">
    <property type="protein sequence ID" value="PSU_v2.g19870.t1"/>
    <property type="gene ID" value="PSU_v2.g19870"/>
</dbReference>
<protein>
    <submittedName>
        <fullName evidence="2">Uncharacterized protein</fullName>
    </submittedName>
</protein>
<keyword evidence="1" id="KW-1185">Reference proteome</keyword>
<dbReference type="AlphaFoldDB" id="A0A914YKK1"/>